<feature type="domain" description="Rhodanese" evidence="1">
    <location>
        <begin position="83"/>
        <end position="112"/>
    </location>
</feature>
<keyword evidence="3" id="KW-1185">Reference proteome</keyword>
<evidence type="ECO:0000313" key="3">
    <source>
        <dbReference type="Proteomes" id="UP001055439"/>
    </source>
</evidence>
<dbReference type="CDD" id="cd00158">
    <property type="entry name" value="RHOD"/>
    <property type="match status" value="1"/>
</dbReference>
<dbReference type="InterPro" id="IPR052367">
    <property type="entry name" value="Thiosulfate_ST/Rhodanese-like"/>
</dbReference>
<gene>
    <name evidence="2" type="ORF">MUK42_02778</name>
</gene>
<evidence type="ECO:0000259" key="1">
    <source>
        <dbReference type="PROSITE" id="PS50206"/>
    </source>
</evidence>
<dbReference type="Proteomes" id="UP001055439">
    <property type="component" value="Chromosome 8"/>
</dbReference>
<organism evidence="2 3">
    <name type="scientific">Musa troglodytarum</name>
    <name type="common">fe'i banana</name>
    <dbReference type="NCBI Taxonomy" id="320322"/>
    <lineage>
        <taxon>Eukaryota</taxon>
        <taxon>Viridiplantae</taxon>
        <taxon>Streptophyta</taxon>
        <taxon>Embryophyta</taxon>
        <taxon>Tracheophyta</taxon>
        <taxon>Spermatophyta</taxon>
        <taxon>Magnoliopsida</taxon>
        <taxon>Liliopsida</taxon>
        <taxon>Zingiberales</taxon>
        <taxon>Musaceae</taxon>
        <taxon>Musa</taxon>
    </lineage>
</organism>
<sequence length="160" mass="17180">MASTCFSRSSLPLPLFPLLTRNVPMVAIRSLAPYRSMHPRLLSSATIPRPNLLSCIRSMASNVSAEEAGVPRSVPVAVAHELLKAGHRYLDVRTEEEFSGGHAVGAVNIPYMFKSSSAPFMGMREGGGTATCRRRAVVTSCTWVVAVMKANGSIMGDGRM</sequence>
<dbReference type="SUPFAM" id="SSF52821">
    <property type="entry name" value="Rhodanese/Cell cycle control phosphatase"/>
    <property type="match status" value="1"/>
</dbReference>
<dbReference type="InterPro" id="IPR036873">
    <property type="entry name" value="Rhodanese-like_dom_sf"/>
</dbReference>
<dbReference type="PANTHER" id="PTHR45431">
    <property type="entry name" value="RHODANESE-LIKE DOMAIN-CONTAINING PROTEIN 15, CHLOROPLASTIC"/>
    <property type="match status" value="1"/>
</dbReference>
<dbReference type="PROSITE" id="PS50206">
    <property type="entry name" value="RHODANESE_3"/>
    <property type="match status" value="1"/>
</dbReference>
<accession>A0A9E7HWB7</accession>
<reference evidence="2" key="1">
    <citation type="submission" date="2022-05" db="EMBL/GenBank/DDBJ databases">
        <title>The Musa troglodytarum L. genome provides insights into the mechanism of non-climacteric behaviour and enrichment of carotenoids.</title>
        <authorList>
            <person name="Wang J."/>
        </authorList>
    </citation>
    <scope>NUCLEOTIDE SEQUENCE</scope>
    <source>
        <tissue evidence="2">Leaf</tissue>
    </source>
</reference>
<dbReference type="EMBL" id="CP097510">
    <property type="protein sequence ID" value="URE36738.1"/>
    <property type="molecule type" value="Genomic_DNA"/>
</dbReference>
<dbReference type="OrthoDB" id="694295at2759"/>
<dbReference type="PANTHER" id="PTHR45431:SF3">
    <property type="entry name" value="RHODANESE-LIKE DOMAIN-CONTAINING PROTEIN 15, CHLOROPLASTIC"/>
    <property type="match status" value="1"/>
</dbReference>
<dbReference type="AlphaFoldDB" id="A0A9E7HWB7"/>
<dbReference type="InterPro" id="IPR001763">
    <property type="entry name" value="Rhodanese-like_dom"/>
</dbReference>
<evidence type="ECO:0000313" key="2">
    <source>
        <dbReference type="EMBL" id="URE36738.1"/>
    </source>
</evidence>
<protein>
    <submittedName>
        <fullName evidence="2">IQ calmodulin-binding motif</fullName>
    </submittedName>
</protein>
<dbReference type="Gene3D" id="3.40.250.10">
    <property type="entry name" value="Rhodanese-like domain"/>
    <property type="match status" value="1"/>
</dbReference>
<proteinExistence type="predicted"/>
<name>A0A9E7HWB7_9LILI</name>